<gene>
    <name evidence="1" type="ORF">SMTD_LOCUS20529</name>
</gene>
<sequence>MVTTISTVAQQDITRFQVSVHKTFPIHSVHSRANLY</sequence>
<evidence type="ECO:0000313" key="2">
    <source>
        <dbReference type="Proteomes" id="UP000269396"/>
    </source>
</evidence>
<proteinExistence type="predicted"/>
<accession>A0A183Q1P3</accession>
<protein>
    <submittedName>
        <fullName evidence="1">Uncharacterized protein</fullName>
    </submittedName>
</protein>
<name>A0A183Q1P3_9TREM</name>
<reference evidence="1 2" key="1">
    <citation type="submission" date="2018-11" db="EMBL/GenBank/DDBJ databases">
        <authorList>
            <consortium name="Pathogen Informatics"/>
        </authorList>
    </citation>
    <scope>NUCLEOTIDE SEQUENCE [LARGE SCALE GENOMIC DNA]</scope>
    <source>
        <strain>Denwood</strain>
        <strain evidence="2">Zambia</strain>
    </source>
</reference>
<dbReference type="AlphaFoldDB" id="A0A183Q1P3"/>
<keyword evidence="2" id="KW-1185">Reference proteome</keyword>
<dbReference type="EMBL" id="UZAL01044674">
    <property type="protein sequence ID" value="VDP82698.1"/>
    <property type="molecule type" value="Genomic_DNA"/>
</dbReference>
<organism evidence="1 2">
    <name type="scientific">Schistosoma mattheei</name>
    <dbReference type="NCBI Taxonomy" id="31246"/>
    <lineage>
        <taxon>Eukaryota</taxon>
        <taxon>Metazoa</taxon>
        <taxon>Spiralia</taxon>
        <taxon>Lophotrochozoa</taxon>
        <taxon>Platyhelminthes</taxon>
        <taxon>Trematoda</taxon>
        <taxon>Digenea</taxon>
        <taxon>Strigeidida</taxon>
        <taxon>Schistosomatoidea</taxon>
        <taxon>Schistosomatidae</taxon>
        <taxon>Schistosoma</taxon>
    </lineage>
</organism>
<dbReference type="Proteomes" id="UP000269396">
    <property type="component" value="Unassembled WGS sequence"/>
</dbReference>
<evidence type="ECO:0000313" key="1">
    <source>
        <dbReference type="EMBL" id="VDP82698.1"/>
    </source>
</evidence>